<evidence type="ECO:0000256" key="4">
    <source>
        <dbReference type="SAM" id="MobiDB-lite"/>
    </source>
</evidence>
<organism evidence="5 6">
    <name type="scientific">Pterulicium gracile</name>
    <dbReference type="NCBI Taxonomy" id="1884261"/>
    <lineage>
        <taxon>Eukaryota</taxon>
        <taxon>Fungi</taxon>
        <taxon>Dikarya</taxon>
        <taxon>Basidiomycota</taxon>
        <taxon>Agaricomycotina</taxon>
        <taxon>Agaricomycetes</taxon>
        <taxon>Agaricomycetidae</taxon>
        <taxon>Agaricales</taxon>
        <taxon>Pleurotineae</taxon>
        <taxon>Pterulaceae</taxon>
        <taxon>Pterulicium</taxon>
    </lineage>
</organism>
<feature type="region of interest" description="Disordered" evidence="4">
    <location>
        <begin position="288"/>
        <end position="317"/>
    </location>
</feature>
<evidence type="ECO:0000313" key="6">
    <source>
        <dbReference type="Proteomes" id="UP000305067"/>
    </source>
</evidence>
<sequence>MSALWDIEKSLLLGRWSASSSSPTSESSSRGHVLAEETVKCNFKDVLTSPEAQTLLHSTNISDADPLAHLAAAAEPEPTADAELARLAIAVSALHAFVQTNWTGPDLDFTPLSILSSPSTAAESTTEIQEIALNQHSIASLAYGGEPFYHLAKHTTFLHIALLLLARPLTHSVSGQWWKLRAARVQIHCLDEPVAFPPALLADFESEQSPLKSLVVEDPEMHGRMLLEQGLAHHATQGDKTAGMLFVGAARATGMEYELTGALGKRTKFQVNELSQLVLLAESRLEVPKTDEEDAKDDSSISTRDSEKSTHLPETLALNDDTLLESTVFTSSSSSPLSTSTSRLSHLSPSSQPPLHPLDQSSLLALCLNISNTSPLHGLTTEQMSPYITRVLSHPLNWTIHTIALLLRARLESSRTRTVERAVLQLQALVDQIPLAASREESVAPVQGRLEYFHALDAPSKWAMERELAKRYLSLGITKSALAIFERLEMWDDVVRCWQQLERGEKAVAIVKDLLEGRKDEAEHVAESRKDGVESGRREVRDKAREAKLYCILGDLEHDKAVEHYQHALSLSPATSARAHRSLGSYYFARAEYAEAIPHLEEAVRVNPLIGKMWFVLGCACAKVEDWEGGRRAFARCVSVDEEDGEAWSNLASMYLRLGAVEDGDETKKDLTPTTSPSAPVPYAHKHLAFRALQQGLKFAYDNWRMWSNYMIVAVDVGELAEAARAMRRVAEHTASTLSSGEGGEKRKGPVVDEDVLDRLVDAATRTFEEAGLATNGSGQYNAPLLKPVLSLIEDTLLPLTSAPRVFRAYARLLTAQGRWGEAIKAHLDAYRAEQTVKSEEEEGSTEKFREDVRRVEDVVDVLRNFGPRVDEEGEGKGGKWRGQARSLVRAFMARNKDFVDEPEWKGLEEMVEDLKRDVELPAKLGLRLSSSGRVKEESEDCILACNVADTVDVMRRCIVHVEGPERLAIVQLPLSSDDYTFSNPLWLALLGFIRVDAWILT</sequence>
<reference evidence="5 6" key="1">
    <citation type="journal article" date="2019" name="Nat. Ecol. Evol.">
        <title>Megaphylogeny resolves global patterns of mushroom evolution.</title>
        <authorList>
            <person name="Varga T."/>
            <person name="Krizsan K."/>
            <person name="Foldi C."/>
            <person name="Dima B."/>
            <person name="Sanchez-Garcia M."/>
            <person name="Sanchez-Ramirez S."/>
            <person name="Szollosi G.J."/>
            <person name="Szarkandi J.G."/>
            <person name="Papp V."/>
            <person name="Albert L."/>
            <person name="Andreopoulos W."/>
            <person name="Angelini C."/>
            <person name="Antonin V."/>
            <person name="Barry K.W."/>
            <person name="Bougher N.L."/>
            <person name="Buchanan P."/>
            <person name="Buyck B."/>
            <person name="Bense V."/>
            <person name="Catcheside P."/>
            <person name="Chovatia M."/>
            <person name="Cooper J."/>
            <person name="Damon W."/>
            <person name="Desjardin D."/>
            <person name="Finy P."/>
            <person name="Geml J."/>
            <person name="Haridas S."/>
            <person name="Hughes K."/>
            <person name="Justo A."/>
            <person name="Karasinski D."/>
            <person name="Kautmanova I."/>
            <person name="Kiss B."/>
            <person name="Kocsube S."/>
            <person name="Kotiranta H."/>
            <person name="LaButti K.M."/>
            <person name="Lechner B.E."/>
            <person name="Liimatainen K."/>
            <person name="Lipzen A."/>
            <person name="Lukacs Z."/>
            <person name="Mihaltcheva S."/>
            <person name="Morgado L.N."/>
            <person name="Niskanen T."/>
            <person name="Noordeloos M.E."/>
            <person name="Ohm R.A."/>
            <person name="Ortiz-Santana B."/>
            <person name="Ovrebo C."/>
            <person name="Racz N."/>
            <person name="Riley R."/>
            <person name="Savchenko A."/>
            <person name="Shiryaev A."/>
            <person name="Soop K."/>
            <person name="Spirin V."/>
            <person name="Szebenyi C."/>
            <person name="Tomsovsky M."/>
            <person name="Tulloss R.E."/>
            <person name="Uehling J."/>
            <person name="Grigoriev I.V."/>
            <person name="Vagvolgyi C."/>
            <person name="Papp T."/>
            <person name="Martin F.M."/>
            <person name="Miettinen O."/>
            <person name="Hibbett D.S."/>
            <person name="Nagy L.G."/>
        </authorList>
    </citation>
    <scope>NUCLEOTIDE SEQUENCE [LARGE SCALE GENOMIC DNA]</scope>
    <source>
        <strain evidence="5 6">CBS 309.79</strain>
    </source>
</reference>
<dbReference type="Gene3D" id="1.25.40.10">
    <property type="entry name" value="Tetratricopeptide repeat domain"/>
    <property type="match status" value="1"/>
</dbReference>
<keyword evidence="6" id="KW-1185">Reference proteome</keyword>
<evidence type="ECO:0000256" key="2">
    <source>
        <dbReference type="ARBA" id="ARBA00022803"/>
    </source>
</evidence>
<evidence type="ECO:0000256" key="3">
    <source>
        <dbReference type="PROSITE-ProRule" id="PRU00339"/>
    </source>
</evidence>
<dbReference type="EMBL" id="ML178854">
    <property type="protein sequence ID" value="TFK96818.1"/>
    <property type="molecule type" value="Genomic_DNA"/>
</dbReference>
<dbReference type="PROSITE" id="PS50293">
    <property type="entry name" value="TPR_REGION"/>
    <property type="match status" value="1"/>
</dbReference>
<keyword evidence="2 3" id="KW-0802">TPR repeat</keyword>
<feature type="repeat" description="TPR" evidence="3">
    <location>
        <begin position="577"/>
        <end position="610"/>
    </location>
</feature>
<dbReference type="PROSITE" id="PS50005">
    <property type="entry name" value="TPR"/>
    <property type="match status" value="1"/>
</dbReference>
<gene>
    <name evidence="5" type="ORF">BDV98DRAFT_586060</name>
</gene>
<dbReference type="InterPro" id="IPR044244">
    <property type="entry name" value="TTC27/Emw1"/>
</dbReference>
<evidence type="ECO:0000313" key="5">
    <source>
        <dbReference type="EMBL" id="TFK96818.1"/>
    </source>
</evidence>
<dbReference type="SMART" id="SM00028">
    <property type="entry name" value="TPR"/>
    <property type="match status" value="4"/>
</dbReference>
<dbReference type="InterPro" id="IPR019734">
    <property type="entry name" value="TPR_rpt"/>
</dbReference>
<feature type="region of interest" description="Disordered" evidence="4">
    <location>
        <begin position="330"/>
        <end position="355"/>
    </location>
</feature>
<dbReference type="STRING" id="1884261.A0A5C3Q9G8"/>
<dbReference type="InterPro" id="IPR011990">
    <property type="entry name" value="TPR-like_helical_dom_sf"/>
</dbReference>
<protein>
    <submittedName>
        <fullName evidence="5">Uncharacterized protein</fullName>
    </submittedName>
</protein>
<name>A0A5C3Q9G8_9AGAR</name>
<dbReference type="Proteomes" id="UP000305067">
    <property type="component" value="Unassembled WGS sequence"/>
</dbReference>
<proteinExistence type="predicted"/>
<dbReference type="SUPFAM" id="SSF48452">
    <property type="entry name" value="TPR-like"/>
    <property type="match status" value="1"/>
</dbReference>
<feature type="compositionally biased region" description="Low complexity" evidence="4">
    <location>
        <begin position="330"/>
        <end position="350"/>
    </location>
</feature>
<accession>A0A5C3Q9G8</accession>
<dbReference type="AlphaFoldDB" id="A0A5C3Q9G8"/>
<dbReference type="PANTHER" id="PTHR16193:SF0">
    <property type="entry name" value="TETRATRICOPEPTIDE REPEAT PROTEIN 27"/>
    <property type="match status" value="1"/>
</dbReference>
<keyword evidence="1" id="KW-0677">Repeat</keyword>
<dbReference type="OrthoDB" id="1936594at2759"/>
<dbReference type="PANTHER" id="PTHR16193">
    <property type="entry name" value="TETRATRICOPEPTIDE REPEAT PROTEIN 27"/>
    <property type="match status" value="1"/>
</dbReference>
<evidence type="ECO:0000256" key="1">
    <source>
        <dbReference type="ARBA" id="ARBA00022737"/>
    </source>
</evidence>